<dbReference type="PANTHER" id="PTHR10039">
    <property type="entry name" value="AMELOGENIN"/>
    <property type="match status" value="1"/>
</dbReference>
<keyword evidence="4" id="KW-1185">Reference proteome</keyword>
<sequence length="304" mass="33810">MPRMSRSTPRTMLVHLTHTASNALHNSRVRYDAPKCDEDTRIEVSDEIMTFIENHEGPQRLLCMTGAAGSGKSALQQTIAETCLGKNSLASSFFFSAVDPDRNTLNSVVPTIAYQLGRSSADVKQLIKAAVEQDPLIFDQQLDAQMNTLIVKPFKRLKDMGLDLSTLPHAILIDGIDECIGEEFQADLLHAIKDCLLADHLPFRLFITSRPEWAMRTALQPGGLLRAVAYHIQLSDDYNASADMHRYLRRRFEILSLRTGDPNWFSESDVETLVRAASGQFVYVATTEDSPDLDTARGTDGTPI</sequence>
<feature type="non-terminal residue" evidence="3">
    <location>
        <position position="304"/>
    </location>
</feature>
<evidence type="ECO:0000256" key="1">
    <source>
        <dbReference type="ARBA" id="ARBA00022737"/>
    </source>
</evidence>
<evidence type="ECO:0000313" key="4">
    <source>
        <dbReference type="Proteomes" id="UP001140091"/>
    </source>
</evidence>
<dbReference type="Gene3D" id="3.40.50.300">
    <property type="entry name" value="P-loop containing nucleotide triphosphate hydrolases"/>
    <property type="match status" value="1"/>
</dbReference>
<gene>
    <name evidence="3" type="ORF">H1R20_g7274</name>
</gene>
<reference evidence="3" key="1">
    <citation type="submission" date="2022-06" db="EMBL/GenBank/DDBJ databases">
        <title>Genome Sequence of Candolleomyces eurysporus.</title>
        <authorList>
            <person name="Buettner E."/>
        </authorList>
    </citation>
    <scope>NUCLEOTIDE SEQUENCE</scope>
    <source>
        <strain evidence="3">VTCC 930004</strain>
    </source>
</reference>
<dbReference type="AlphaFoldDB" id="A0A9W8JBK9"/>
<comment type="caution">
    <text evidence="3">The sequence shown here is derived from an EMBL/GenBank/DDBJ whole genome shotgun (WGS) entry which is preliminary data.</text>
</comment>
<dbReference type="PANTHER" id="PTHR10039:SF14">
    <property type="entry name" value="NACHT DOMAIN-CONTAINING PROTEIN"/>
    <property type="match status" value="1"/>
</dbReference>
<feature type="domain" description="Nephrocystin 3-like N-terminal" evidence="2">
    <location>
        <begin position="54"/>
        <end position="210"/>
    </location>
</feature>
<dbReference type="InterPro" id="IPR027417">
    <property type="entry name" value="P-loop_NTPase"/>
</dbReference>
<dbReference type="Proteomes" id="UP001140091">
    <property type="component" value="Unassembled WGS sequence"/>
</dbReference>
<proteinExistence type="predicted"/>
<dbReference type="InterPro" id="IPR056884">
    <property type="entry name" value="NPHP3-like_N"/>
</dbReference>
<keyword evidence="1" id="KW-0677">Repeat</keyword>
<dbReference type="EMBL" id="JANBPK010000857">
    <property type="protein sequence ID" value="KAJ2929834.1"/>
    <property type="molecule type" value="Genomic_DNA"/>
</dbReference>
<accession>A0A9W8JBK9</accession>
<evidence type="ECO:0000313" key="3">
    <source>
        <dbReference type="EMBL" id="KAJ2929834.1"/>
    </source>
</evidence>
<name>A0A9W8JBK9_9AGAR</name>
<evidence type="ECO:0000259" key="2">
    <source>
        <dbReference type="Pfam" id="PF24883"/>
    </source>
</evidence>
<protein>
    <recommendedName>
        <fullName evidence="2">Nephrocystin 3-like N-terminal domain-containing protein</fullName>
    </recommendedName>
</protein>
<dbReference type="SUPFAM" id="SSF52540">
    <property type="entry name" value="P-loop containing nucleoside triphosphate hydrolases"/>
    <property type="match status" value="1"/>
</dbReference>
<organism evidence="3 4">
    <name type="scientific">Candolleomyces eurysporus</name>
    <dbReference type="NCBI Taxonomy" id="2828524"/>
    <lineage>
        <taxon>Eukaryota</taxon>
        <taxon>Fungi</taxon>
        <taxon>Dikarya</taxon>
        <taxon>Basidiomycota</taxon>
        <taxon>Agaricomycotina</taxon>
        <taxon>Agaricomycetes</taxon>
        <taxon>Agaricomycetidae</taxon>
        <taxon>Agaricales</taxon>
        <taxon>Agaricineae</taxon>
        <taxon>Psathyrellaceae</taxon>
        <taxon>Candolleomyces</taxon>
    </lineage>
</organism>
<dbReference type="Pfam" id="PF24883">
    <property type="entry name" value="NPHP3_N"/>
    <property type="match status" value="1"/>
</dbReference>
<dbReference type="OrthoDB" id="5967843at2759"/>